<comment type="caution">
    <text evidence="2">The sequence shown here is derived from an EMBL/GenBank/DDBJ whole genome shotgun (WGS) entry which is preliminary data.</text>
</comment>
<dbReference type="EMBL" id="CAMXCT030000521">
    <property type="protein sequence ID" value="CAL4767219.1"/>
    <property type="molecule type" value="Genomic_DNA"/>
</dbReference>
<reference evidence="2" key="1">
    <citation type="submission" date="2022-10" db="EMBL/GenBank/DDBJ databases">
        <authorList>
            <person name="Chen Y."/>
            <person name="Dougan E. K."/>
            <person name="Chan C."/>
            <person name="Rhodes N."/>
            <person name="Thang M."/>
        </authorList>
    </citation>
    <scope>NUCLEOTIDE SEQUENCE</scope>
</reference>
<sequence>MIINGNHDSCRWFKPSLALNYCESFCCVFNPAMRAVLFLLFLSLADAARAGPQMEAKLKPDPSDSMSDEVIQRTDAFEAIGESDTDETEKDMKDETDEKDEIPAKFLEDLKHRPCCTCSLNWGSVVPKTVKFFFKFHKTCDRVGGSPTWSERDGLTFCGPNCDADREGKVCWKREYVKGGTRKLHKDTQDNCGKYDPDDVA</sequence>
<evidence type="ECO:0000313" key="3">
    <source>
        <dbReference type="EMBL" id="CAL1133282.1"/>
    </source>
</evidence>
<evidence type="ECO:0000256" key="1">
    <source>
        <dbReference type="SAM" id="MobiDB-lite"/>
    </source>
</evidence>
<keyword evidence="4" id="KW-1185">Reference proteome</keyword>
<evidence type="ECO:0000313" key="4">
    <source>
        <dbReference type="Proteomes" id="UP001152797"/>
    </source>
</evidence>
<reference evidence="3" key="2">
    <citation type="submission" date="2024-04" db="EMBL/GenBank/DDBJ databases">
        <authorList>
            <person name="Chen Y."/>
            <person name="Shah S."/>
            <person name="Dougan E. K."/>
            <person name="Thang M."/>
            <person name="Chan C."/>
        </authorList>
    </citation>
    <scope>NUCLEOTIDE SEQUENCE [LARGE SCALE GENOMIC DNA]</scope>
</reference>
<evidence type="ECO:0000313" key="2">
    <source>
        <dbReference type="EMBL" id="CAI3979907.1"/>
    </source>
</evidence>
<dbReference type="EMBL" id="CAMXCT020000521">
    <property type="protein sequence ID" value="CAL1133282.1"/>
    <property type="molecule type" value="Genomic_DNA"/>
</dbReference>
<feature type="region of interest" description="Disordered" evidence="1">
    <location>
        <begin position="77"/>
        <end position="99"/>
    </location>
</feature>
<accession>A0A9P1BUH9</accession>
<name>A0A9P1BUH9_9DINO</name>
<dbReference type="EMBL" id="CAMXCT010000521">
    <property type="protein sequence ID" value="CAI3979907.1"/>
    <property type="molecule type" value="Genomic_DNA"/>
</dbReference>
<dbReference type="Proteomes" id="UP001152797">
    <property type="component" value="Unassembled WGS sequence"/>
</dbReference>
<feature type="compositionally biased region" description="Acidic residues" evidence="1">
    <location>
        <begin position="81"/>
        <end position="99"/>
    </location>
</feature>
<proteinExistence type="predicted"/>
<dbReference type="AlphaFoldDB" id="A0A9P1BUH9"/>
<organism evidence="2">
    <name type="scientific">Cladocopium goreaui</name>
    <dbReference type="NCBI Taxonomy" id="2562237"/>
    <lineage>
        <taxon>Eukaryota</taxon>
        <taxon>Sar</taxon>
        <taxon>Alveolata</taxon>
        <taxon>Dinophyceae</taxon>
        <taxon>Suessiales</taxon>
        <taxon>Symbiodiniaceae</taxon>
        <taxon>Cladocopium</taxon>
    </lineage>
</organism>
<gene>
    <name evidence="2" type="ORF">C1SCF055_LOCUS7827</name>
</gene>
<protein>
    <submittedName>
        <fullName evidence="2">Uncharacterized protein</fullName>
    </submittedName>
</protein>